<sequence length="75" mass="7896">MDPILTSIPLQDCPLCGGPAIMHEEGGWAFSVYCGDCGAHTALAEFHAAEERQQAAEAAAYTWNLGKVVHPGPGE</sequence>
<accession>A0A9D0Z6K8</accession>
<dbReference type="EMBL" id="DVFN01000065">
    <property type="protein sequence ID" value="HIQ69541.1"/>
    <property type="molecule type" value="Genomic_DNA"/>
</dbReference>
<reference evidence="1" key="2">
    <citation type="journal article" date="2021" name="PeerJ">
        <title>Extensive microbial diversity within the chicken gut microbiome revealed by metagenomics and culture.</title>
        <authorList>
            <person name="Gilroy R."/>
            <person name="Ravi A."/>
            <person name="Getino M."/>
            <person name="Pursley I."/>
            <person name="Horton D.L."/>
            <person name="Alikhan N.F."/>
            <person name="Baker D."/>
            <person name="Gharbi K."/>
            <person name="Hall N."/>
            <person name="Watson M."/>
            <person name="Adriaenssens E.M."/>
            <person name="Foster-Nyarko E."/>
            <person name="Jarju S."/>
            <person name="Secka A."/>
            <person name="Antonio M."/>
            <person name="Oren A."/>
            <person name="Chaudhuri R.R."/>
            <person name="La Ragione R."/>
            <person name="Hildebrand F."/>
            <person name="Pallen M.J."/>
        </authorList>
    </citation>
    <scope>NUCLEOTIDE SEQUENCE</scope>
    <source>
        <strain evidence="1">ChiSjej2B20-13462</strain>
    </source>
</reference>
<gene>
    <name evidence="1" type="ORF">IAA67_04325</name>
</gene>
<dbReference type="AlphaFoldDB" id="A0A9D0Z6K8"/>
<proteinExistence type="predicted"/>
<protein>
    <submittedName>
        <fullName evidence="1">Lar family restriction alleviation protein</fullName>
    </submittedName>
</protein>
<comment type="caution">
    <text evidence="1">The sequence shown here is derived from an EMBL/GenBank/DDBJ whole genome shotgun (WGS) entry which is preliminary data.</text>
</comment>
<evidence type="ECO:0000313" key="1">
    <source>
        <dbReference type="EMBL" id="HIQ69541.1"/>
    </source>
</evidence>
<reference evidence="1" key="1">
    <citation type="submission" date="2020-10" db="EMBL/GenBank/DDBJ databases">
        <authorList>
            <person name="Gilroy R."/>
        </authorList>
    </citation>
    <scope>NUCLEOTIDE SEQUENCE</scope>
    <source>
        <strain evidence="1">ChiSjej2B20-13462</strain>
    </source>
</reference>
<dbReference type="Proteomes" id="UP000886874">
    <property type="component" value="Unassembled WGS sequence"/>
</dbReference>
<name>A0A9D0Z6K8_9FIRM</name>
<evidence type="ECO:0000313" key="2">
    <source>
        <dbReference type="Proteomes" id="UP000886874"/>
    </source>
</evidence>
<dbReference type="Pfam" id="PF14354">
    <property type="entry name" value="Lar_restr_allev"/>
    <property type="match status" value="1"/>
</dbReference>
<organism evidence="1 2">
    <name type="scientific">Candidatus Avoscillospira stercorigallinarum</name>
    <dbReference type="NCBI Taxonomy" id="2840708"/>
    <lineage>
        <taxon>Bacteria</taxon>
        <taxon>Bacillati</taxon>
        <taxon>Bacillota</taxon>
        <taxon>Clostridia</taxon>
        <taxon>Eubacteriales</taxon>
        <taxon>Oscillospiraceae</taxon>
        <taxon>Oscillospiraceae incertae sedis</taxon>
        <taxon>Candidatus Avoscillospira</taxon>
    </lineage>
</organism>